<dbReference type="RefSeq" id="WP_248564390.1">
    <property type="nucleotide sequence ID" value="NZ_AP025698.1"/>
</dbReference>
<evidence type="ECO:0000256" key="2">
    <source>
        <dbReference type="ARBA" id="ARBA00022679"/>
    </source>
</evidence>
<dbReference type="Pfam" id="PF00285">
    <property type="entry name" value="Citrate_synt"/>
    <property type="match status" value="1"/>
</dbReference>
<sequence>MITEKSLKEIFKINTYRWKTTITLIEKNHIRTRGYPLEELIGNISFSDIIFLLLMGELPPKDQSKMLDAILVSFCDHGLTPPSTQVARLTTSTGTPLNASIAAGLLAFGENHAGAIEKAMKLFQETINLCKSPEEIPILAEKLVEEHLKNGKKIPGYGHRYHHRDPRATRIIKVAEKLKCTGLHTQLAKEIEKTLHKTKKIHLNIDGANAAILSDLGFHWNTGTGIFMIGRLPGLIAHINEEKLEKPFRKTLKLEEIQYMENQKNRIKSS</sequence>
<evidence type="ECO:0000256" key="1">
    <source>
        <dbReference type="ARBA" id="ARBA00010566"/>
    </source>
</evidence>
<dbReference type="Gene3D" id="1.10.580.10">
    <property type="entry name" value="Citrate Synthase, domain 1"/>
    <property type="match status" value="2"/>
</dbReference>
<dbReference type="InterPro" id="IPR036969">
    <property type="entry name" value="Citrate_synthase_sf"/>
</dbReference>
<dbReference type="PANTHER" id="PTHR11739">
    <property type="entry name" value="CITRATE SYNTHASE"/>
    <property type="match status" value="1"/>
</dbReference>
<dbReference type="NCBIfam" id="NF004868">
    <property type="entry name" value="PRK06224.1-5"/>
    <property type="match status" value="1"/>
</dbReference>
<keyword evidence="4" id="KW-1185">Reference proteome</keyword>
<dbReference type="Proteomes" id="UP000831817">
    <property type="component" value="Chromosome"/>
</dbReference>
<proteinExistence type="inferred from homology"/>
<comment type="similarity">
    <text evidence="1">Belongs to the citrate synthase family.</text>
</comment>
<dbReference type="InterPro" id="IPR016143">
    <property type="entry name" value="Citrate_synth-like_sm_a-sub"/>
</dbReference>
<dbReference type="EMBL" id="AP025698">
    <property type="protein sequence ID" value="BDH80089.1"/>
    <property type="molecule type" value="Genomic_DNA"/>
</dbReference>
<dbReference type="NCBIfam" id="NF004866">
    <property type="entry name" value="PRK06224.1-3"/>
    <property type="match status" value="1"/>
</dbReference>
<keyword evidence="2" id="KW-0808">Transferase</keyword>
<keyword evidence="3" id="KW-0456">Lyase</keyword>
<organism evidence="3 4">
    <name type="scientific">Methanothermobacter tenebrarum</name>
    <dbReference type="NCBI Taxonomy" id="680118"/>
    <lineage>
        <taxon>Archaea</taxon>
        <taxon>Methanobacteriati</taxon>
        <taxon>Methanobacteriota</taxon>
        <taxon>Methanomada group</taxon>
        <taxon>Methanobacteria</taxon>
        <taxon>Methanobacteriales</taxon>
        <taxon>Methanobacteriaceae</taxon>
        <taxon>Methanothermobacter</taxon>
    </lineage>
</organism>
<dbReference type="InterPro" id="IPR002020">
    <property type="entry name" value="Citrate_synthase"/>
</dbReference>
<reference evidence="3 4" key="1">
    <citation type="submission" date="2022-04" db="EMBL/GenBank/DDBJ databases">
        <title>Complete genome of Methanothermobacter tenebrarum strain RMAS.</title>
        <authorList>
            <person name="Nakamura K."/>
            <person name="Oshima K."/>
            <person name="Hattori M."/>
            <person name="Kamagata Y."/>
            <person name="Takamizawa K."/>
        </authorList>
    </citation>
    <scope>NUCLEOTIDE SEQUENCE [LARGE SCALE GENOMIC DNA]</scope>
    <source>
        <strain evidence="3 4">RMAS</strain>
    </source>
</reference>
<dbReference type="GeneID" id="71965998"/>
<gene>
    <name evidence="3" type="ORF">MTTB_14680</name>
</gene>
<dbReference type="NCBIfam" id="NF004869">
    <property type="entry name" value="PRK06224.1-6"/>
    <property type="match status" value="1"/>
</dbReference>
<protein>
    <submittedName>
        <fullName evidence="3">Citryl-CoA lyase</fullName>
    </submittedName>
</protein>
<dbReference type="PANTHER" id="PTHR11739:SF4">
    <property type="entry name" value="CITRATE SYNTHASE, PEROXISOMAL"/>
    <property type="match status" value="1"/>
</dbReference>
<dbReference type="GO" id="GO:0016829">
    <property type="term" value="F:lyase activity"/>
    <property type="evidence" value="ECO:0007669"/>
    <property type="project" value="UniProtKB-KW"/>
</dbReference>
<evidence type="ECO:0000313" key="4">
    <source>
        <dbReference type="Proteomes" id="UP000831817"/>
    </source>
</evidence>
<accession>A0ABM7YFJ7</accession>
<dbReference type="SUPFAM" id="SSF48256">
    <property type="entry name" value="Citrate synthase"/>
    <property type="match status" value="1"/>
</dbReference>
<dbReference type="InterPro" id="IPR016142">
    <property type="entry name" value="Citrate_synth-like_lrg_a-sub"/>
</dbReference>
<name>A0ABM7YFJ7_9EURY</name>
<evidence type="ECO:0000313" key="3">
    <source>
        <dbReference type="EMBL" id="BDH80089.1"/>
    </source>
</evidence>
<dbReference type="Gene3D" id="1.10.230.10">
    <property type="entry name" value="Cytochrome P450-Terp, domain 2"/>
    <property type="match status" value="1"/>
</dbReference>
<dbReference type="CDD" id="cd06100">
    <property type="entry name" value="CCL_ACL-C"/>
    <property type="match status" value="1"/>
</dbReference>